<gene>
    <name evidence="8" type="primary">spkF</name>
    <name evidence="8" type="ORF">Thiowin_02968</name>
</gene>
<dbReference type="PANTHER" id="PTHR43289">
    <property type="entry name" value="MITOGEN-ACTIVATED PROTEIN KINASE KINASE KINASE 20-RELATED"/>
    <property type="match status" value="1"/>
</dbReference>
<accession>A0ABZ0SBJ3</accession>
<evidence type="ECO:0000256" key="4">
    <source>
        <dbReference type="ARBA" id="ARBA00022840"/>
    </source>
</evidence>
<evidence type="ECO:0000259" key="7">
    <source>
        <dbReference type="PROSITE" id="PS50011"/>
    </source>
</evidence>
<dbReference type="InterPro" id="IPR000719">
    <property type="entry name" value="Prot_kinase_dom"/>
</dbReference>
<dbReference type="SUPFAM" id="SSF56112">
    <property type="entry name" value="Protein kinase-like (PK-like)"/>
    <property type="match status" value="1"/>
</dbReference>
<dbReference type="PANTHER" id="PTHR43289:SF6">
    <property type="entry name" value="SERINE_THREONINE-PROTEIN KINASE NEKL-3"/>
    <property type="match status" value="1"/>
</dbReference>
<feature type="region of interest" description="Disordered" evidence="5">
    <location>
        <begin position="343"/>
        <end position="375"/>
    </location>
</feature>
<dbReference type="PROSITE" id="PS00108">
    <property type="entry name" value="PROTEIN_KINASE_ST"/>
    <property type="match status" value="1"/>
</dbReference>
<sequence length="707" mass="75569">MTEDHNATPLLPGTRVHELVIEEPLGRGGAGIVYAARHCILEQTLAVKEFLPSALARRVRGFEVEPLPGQEQIFAGLKQKFLQEGKTLVELARPRPHPNIVQATDAFRANKTVYLCMRFERGEPLDAVVKARGPLTAAEVRLLLPPLLDGLNHAHQHLVLHRDIKPSNILIREDGSPVLIDFGAAHLERPGGAVSVVAQYTPDFAAPEQMLGGEQGPWTDIYCLSATILYALTGKAHKGVRIALQPTGLLEGVDPRLLAALNAALHFDWTKRPSTVADWSEQLGFAGLQVDAIHSERQWNQALGAAVTQCRTQADVGQQVTGLDAAGADQSLSAIQAWASSGAVESLPRNKGQGAVTSAAGSHDPDQAGRTPRSARASRRLLAALVLITLLGVAGGGGLWWWLGPEPKPAVTAAPGEAERQPQAQADTAPAHLGQLGKGEADEALEEDVAGPAVTGTALPESLPASVTPSTTDPLALAREFFSGANCASLTDIHLNKTTETQPILELEGFVRDGRDLERLREILTSALPELRVETRAVAVAAPFCDIIMRLNSAVEALPAHSGMPSIIFNHADRVYRQDELLALSATQSGAAGFLYIELIDRGMHIAPLLPNKEIELNFLAPGAGLEVGASTAADCDRVPDACFMASQPYGNNLVLAIWSARPLEPYWHRTAKADDTLSALVTLLADQVRFQEAAVSLGYHFVTTVP</sequence>
<dbReference type="EC" id="2.7.11.1" evidence="8"/>
<keyword evidence="4" id="KW-0067">ATP-binding</keyword>
<keyword evidence="6" id="KW-0472">Membrane</keyword>
<dbReference type="EMBL" id="CP121472">
    <property type="protein sequence ID" value="WPL17925.1"/>
    <property type="molecule type" value="Genomic_DNA"/>
</dbReference>
<feature type="transmembrane region" description="Helical" evidence="6">
    <location>
        <begin position="381"/>
        <end position="403"/>
    </location>
</feature>
<dbReference type="Proteomes" id="UP001432180">
    <property type="component" value="Chromosome"/>
</dbReference>
<evidence type="ECO:0000256" key="3">
    <source>
        <dbReference type="ARBA" id="ARBA00022777"/>
    </source>
</evidence>
<evidence type="ECO:0000256" key="2">
    <source>
        <dbReference type="ARBA" id="ARBA00022741"/>
    </source>
</evidence>
<dbReference type="InterPro" id="IPR008271">
    <property type="entry name" value="Ser/Thr_kinase_AS"/>
</dbReference>
<evidence type="ECO:0000313" key="9">
    <source>
        <dbReference type="Proteomes" id="UP001432180"/>
    </source>
</evidence>
<evidence type="ECO:0000256" key="1">
    <source>
        <dbReference type="ARBA" id="ARBA00022679"/>
    </source>
</evidence>
<evidence type="ECO:0000256" key="5">
    <source>
        <dbReference type="SAM" id="MobiDB-lite"/>
    </source>
</evidence>
<keyword evidence="6" id="KW-1133">Transmembrane helix</keyword>
<keyword evidence="2" id="KW-0547">Nucleotide-binding</keyword>
<dbReference type="Gene3D" id="3.30.200.20">
    <property type="entry name" value="Phosphorylase Kinase, domain 1"/>
    <property type="match status" value="1"/>
</dbReference>
<dbReference type="Pfam" id="PF00069">
    <property type="entry name" value="Pkinase"/>
    <property type="match status" value="1"/>
</dbReference>
<dbReference type="CDD" id="cd14014">
    <property type="entry name" value="STKc_PknB_like"/>
    <property type="match status" value="1"/>
</dbReference>
<evidence type="ECO:0000256" key="6">
    <source>
        <dbReference type="SAM" id="Phobius"/>
    </source>
</evidence>
<keyword evidence="1 8" id="KW-0808">Transferase</keyword>
<protein>
    <submittedName>
        <fullName evidence="8">Serine/threonine-protein kinase F</fullName>
        <ecNumber evidence="8">2.7.11.1</ecNumber>
    </submittedName>
</protein>
<feature type="domain" description="Protein kinase" evidence="7">
    <location>
        <begin position="19"/>
        <end position="285"/>
    </location>
</feature>
<dbReference type="SMART" id="SM00220">
    <property type="entry name" value="S_TKc"/>
    <property type="match status" value="1"/>
</dbReference>
<reference evidence="8 9" key="1">
    <citation type="journal article" date="2023" name="Microorganisms">
        <title>Thiorhodovibrio frisius and Trv. litoralis spp. nov., Two Novel Members from a Clade of Fastidious Purple Sulfur Bacteria That Exhibit Unique Red-Shifted Light-Harvesting Capabilities.</title>
        <authorList>
            <person name="Methner A."/>
            <person name="Kuzyk S.B."/>
            <person name="Petersen J."/>
            <person name="Bauer S."/>
            <person name="Brinkmann H."/>
            <person name="Sichau K."/>
            <person name="Wanner G."/>
            <person name="Wolf J."/>
            <person name="Neumann-Schaal M."/>
            <person name="Henke P."/>
            <person name="Tank M."/>
            <person name="Sproer C."/>
            <person name="Bunk B."/>
            <person name="Overmann J."/>
        </authorList>
    </citation>
    <scope>NUCLEOTIDE SEQUENCE [LARGE SCALE GENOMIC DNA]</scope>
    <source>
        <strain evidence="8 9">DSM 6702</strain>
    </source>
</reference>
<dbReference type="Gene3D" id="1.10.510.10">
    <property type="entry name" value="Transferase(Phosphotransferase) domain 1"/>
    <property type="match status" value="1"/>
</dbReference>
<name>A0ABZ0SBJ3_9GAMM</name>
<keyword evidence="3 8" id="KW-0418">Kinase</keyword>
<dbReference type="PROSITE" id="PS50011">
    <property type="entry name" value="PROTEIN_KINASE_DOM"/>
    <property type="match status" value="1"/>
</dbReference>
<dbReference type="RefSeq" id="WP_328983725.1">
    <property type="nucleotide sequence ID" value="NZ_CP121472.1"/>
</dbReference>
<organism evidence="8 9">
    <name type="scientific">Thiorhodovibrio winogradskyi</name>
    <dbReference type="NCBI Taxonomy" id="77007"/>
    <lineage>
        <taxon>Bacteria</taxon>
        <taxon>Pseudomonadati</taxon>
        <taxon>Pseudomonadota</taxon>
        <taxon>Gammaproteobacteria</taxon>
        <taxon>Chromatiales</taxon>
        <taxon>Chromatiaceae</taxon>
        <taxon>Thiorhodovibrio</taxon>
    </lineage>
</organism>
<proteinExistence type="predicted"/>
<keyword evidence="6" id="KW-0812">Transmembrane</keyword>
<dbReference type="InterPro" id="IPR011009">
    <property type="entry name" value="Kinase-like_dom_sf"/>
</dbReference>
<keyword evidence="9" id="KW-1185">Reference proteome</keyword>
<dbReference type="GO" id="GO:0004674">
    <property type="term" value="F:protein serine/threonine kinase activity"/>
    <property type="evidence" value="ECO:0007669"/>
    <property type="project" value="UniProtKB-EC"/>
</dbReference>
<evidence type="ECO:0000313" key="8">
    <source>
        <dbReference type="EMBL" id="WPL17925.1"/>
    </source>
</evidence>